<dbReference type="EMBL" id="ML977510">
    <property type="protein sequence ID" value="KAF2127567.1"/>
    <property type="molecule type" value="Genomic_DNA"/>
</dbReference>
<dbReference type="GeneID" id="54411062"/>
<organism evidence="2 3">
    <name type="scientific">Dothidotthia symphoricarpi CBS 119687</name>
    <dbReference type="NCBI Taxonomy" id="1392245"/>
    <lineage>
        <taxon>Eukaryota</taxon>
        <taxon>Fungi</taxon>
        <taxon>Dikarya</taxon>
        <taxon>Ascomycota</taxon>
        <taxon>Pezizomycotina</taxon>
        <taxon>Dothideomycetes</taxon>
        <taxon>Pleosporomycetidae</taxon>
        <taxon>Pleosporales</taxon>
        <taxon>Dothidotthiaceae</taxon>
        <taxon>Dothidotthia</taxon>
    </lineage>
</organism>
<evidence type="ECO:0000313" key="3">
    <source>
        <dbReference type="Proteomes" id="UP000799771"/>
    </source>
</evidence>
<dbReference type="RefSeq" id="XP_033521956.1">
    <property type="nucleotide sequence ID" value="XM_033670630.1"/>
</dbReference>
<reference evidence="2" key="1">
    <citation type="journal article" date="2020" name="Stud. Mycol.">
        <title>101 Dothideomycetes genomes: a test case for predicting lifestyles and emergence of pathogens.</title>
        <authorList>
            <person name="Haridas S."/>
            <person name="Albert R."/>
            <person name="Binder M."/>
            <person name="Bloem J."/>
            <person name="Labutti K."/>
            <person name="Salamov A."/>
            <person name="Andreopoulos B."/>
            <person name="Baker S."/>
            <person name="Barry K."/>
            <person name="Bills G."/>
            <person name="Bluhm B."/>
            <person name="Cannon C."/>
            <person name="Castanera R."/>
            <person name="Culley D."/>
            <person name="Daum C."/>
            <person name="Ezra D."/>
            <person name="Gonzalez J."/>
            <person name="Henrissat B."/>
            <person name="Kuo A."/>
            <person name="Liang C."/>
            <person name="Lipzen A."/>
            <person name="Lutzoni F."/>
            <person name="Magnuson J."/>
            <person name="Mondo S."/>
            <person name="Nolan M."/>
            <person name="Ohm R."/>
            <person name="Pangilinan J."/>
            <person name="Park H.-J."/>
            <person name="Ramirez L."/>
            <person name="Alfaro M."/>
            <person name="Sun H."/>
            <person name="Tritt A."/>
            <person name="Yoshinaga Y."/>
            <person name="Zwiers L.-H."/>
            <person name="Turgeon B."/>
            <person name="Goodwin S."/>
            <person name="Spatafora J."/>
            <person name="Crous P."/>
            <person name="Grigoriev I."/>
        </authorList>
    </citation>
    <scope>NUCLEOTIDE SEQUENCE</scope>
    <source>
        <strain evidence="2">CBS 119687</strain>
    </source>
</reference>
<dbReference type="Proteomes" id="UP000799771">
    <property type="component" value="Unassembled WGS sequence"/>
</dbReference>
<proteinExistence type="predicted"/>
<evidence type="ECO:0000313" key="2">
    <source>
        <dbReference type="EMBL" id="KAF2127567.1"/>
    </source>
</evidence>
<protein>
    <submittedName>
        <fullName evidence="2">Uncharacterized protein</fullName>
    </submittedName>
</protein>
<sequence length="113" mass="12326">MPNMGLRGVYESALRFCFRARYLDPLDHDAGEVRSRVDVSAVGVMQAPSNLPPRLALTIEASSVTKQHIATATHEPAMGAPSESRSGRTRSPADIAAQSRRLLDLRSENQILL</sequence>
<name>A0A6A6A9P9_9PLEO</name>
<keyword evidence="3" id="KW-1185">Reference proteome</keyword>
<feature type="region of interest" description="Disordered" evidence="1">
    <location>
        <begin position="67"/>
        <end position="99"/>
    </location>
</feature>
<evidence type="ECO:0000256" key="1">
    <source>
        <dbReference type="SAM" id="MobiDB-lite"/>
    </source>
</evidence>
<accession>A0A6A6A9P9</accession>
<gene>
    <name evidence="2" type="ORF">P153DRAFT_387309</name>
</gene>
<dbReference type="AlphaFoldDB" id="A0A6A6A9P9"/>